<sequence length="37" mass="4047">MVRVSFLLTPAAPVTRPKADTIMTPLCLTPGRMARYA</sequence>
<comment type="caution">
    <text evidence="1">The sequence shown here is derived from an EMBL/GenBank/DDBJ whole genome shotgun (WGS) entry which is preliminary data.</text>
</comment>
<accession>A0A7W7W3J5</accession>
<dbReference type="AlphaFoldDB" id="A0A7W7W3J5"/>
<protein>
    <submittedName>
        <fullName evidence="1">Uncharacterized protein</fullName>
    </submittedName>
</protein>
<proteinExistence type="predicted"/>
<dbReference type="EMBL" id="JACHJT010000001">
    <property type="protein sequence ID" value="MBB4931874.1"/>
    <property type="molecule type" value="Genomic_DNA"/>
</dbReference>
<reference evidence="1 2" key="1">
    <citation type="submission" date="2020-08" db="EMBL/GenBank/DDBJ databases">
        <title>Sequencing the genomes of 1000 actinobacteria strains.</title>
        <authorList>
            <person name="Klenk H.-P."/>
        </authorList>
    </citation>
    <scope>NUCLEOTIDE SEQUENCE [LARGE SCALE GENOMIC DNA]</scope>
    <source>
        <strain evidence="1 2">DSM 102030</strain>
    </source>
</reference>
<evidence type="ECO:0000313" key="2">
    <source>
        <dbReference type="Proteomes" id="UP000523007"/>
    </source>
</evidence>
<gene>
    <name evidence="1" type="ORF">F4561_002694</name>
</gene>
<evidence type="ECO:0000313" key="1">
    <source>
        <dbReference type="EMBL" id="MBB4931874.1"/>
    </source>
</evidence>
<organism evidence="1 2">
    <name type="scientific">Lipingzhangella halophila</name>
    <dbReference type="NCBI Taxonomy" id="1783352"/>
    <lineage>
        <taxon>Bacteria</taxon>
        <taxon>Bacillati</taxon>
        <taxon>Actinomycetota</taxon>
        <taxon>Actinomycetes</taxon>
        <taxon>Streptosporangiales</taxon>
        <taxon>Nocardiopsidaceae</taxon>
        <taxon>Lipingzhangella</taxon>
    </lineage>
</organism>
<name>A0A7W7W3J5_9ACTN</name>
<keyword evidence="2" id="KW-1185">Reference proteome</keyword>
<dbReference type="Proteomes" id="UP000523007">
    <property type="component" value="Unassembled WGS sequence"/>
</dbReference>